<evidence type="ECO:0000259" key="13">
    <source>
        <dbReference type="Pfam" id="PF02225"/>
    </source>
</evidence>
<evidence type="ECO:0000256" key="9">
    <source>
        <dbReference type="RuleBase" id="RU003355"/>
    </source>
</evidence>
<keyword evidence="2" id="KW-0134">Cell wall</keyword>
<reference evidence="14 15" key="1">
    <citation type="journal article" date="2015" name="Stand. Genomic Sci.">
        <title>Genomic Encyclopedia of Bacterial and Archaeal Type Strains, Phase III: the genomes of soil and plant-associated and newly described type strains.</title>
        <authorList>
            <person name="Whitman W.B."/>
            <person name="Woyke T."/>
            <person name="Klenk H.P."/>
            <person name="Zhou Y."/>
            <person name="Lilburn T.G."/>
            <person name="Beck B.J."/>
            <person name="De Vos P."/>
            <person name="Vandamme P."/>
            <person name="Eisen J.A."/>
            <person name="Garrity G."/>
            <person name="Hugenholtz P."/>
            <person name="Kyrpides N.C."/>
        </authorList>
    </citation>
    <scope>NUCLEOTIDE SEQUENCE [LARGE SCALE GENOMIC DNA]</scope>
    <source>
        <strain evidence="14 15">VKM Ac-2538</strain>
    </source>
</reference>
<evidence type="ECO:0000256" key="11">
    <source>
        <dbReference type="SAM" id="SignalP"/>
    </source>
</evidence>
<accession>A0ABY2BPM9</accession>
<evidence type="ECO:0000259" key="12">
    <source>
        <dbReference type="Pfam" id="PF00082"/>
    </source>
</evidence>
<protein>
    <submittedName>
        <fullName evidence="14">Subtilisin family serine protease</fullName>
    </submittedName>
</protein>
<dbReference type="InterPro" id="IPR036852">
    <property type="entry name" value="Peptidase_S8/S53_dom_sf"/>
</dbReference>
<name>A0ABY2BPM9_9ACTN</name>
<keyword evidence="5 11" id="KW-0732">Signal</keyword>
<dbReference type="PROSITE" id="PS51892">
    <property type="entry name" value="SUBTILASE"/>
    <property type="match status" value="1"/>
</dbReference>
<dbReference type="GO" id="GO:0008233">
    <property type="term" value="F:peptidase activity"/>
    <property type="evidence" value="ECO:0007669"/>
    <property type="project" value="UniProtKB-KW"/>
</dbReference>
<feature type="domain" description="PA" evidence="13">
    <location>
        <begin position="800"/>
        <end position="885"/>
    </location>
</feature>
<dbReference type="EMBL" id="SLWM01000003">
    <property type="protein sequence ID" value="TCO27577.1"/>
    <property type="molecule type" value="Genomic_DNA"/>
</dbReference>
<comment type="caution">
    <text evidence="14">The sequence shown here is derived from an EMBL/GenBank/DDBJ whole genome shotgun (WGS) entry which is preliminary data.</text>
</comment>
<feature type="active site" description="Charge relay system" evidence="8">
    <location>
        <position position="445"/>
    </location>
</feature>
<evidence type="ECO:0000256" key="3">
    <source>
        <dbReference type="ARBA" id="ARBA00022525"/>
    </source>
</evidence>
<dbReference type="Gene3D" id="3.40.50.200">
    <property type="entry name" value="Peptidase S8/S53 domain"/>
    <property type="match status" value="1"/>
</dbReference>
<dbReference type="SUPFAM" id="SSF52743">
    <property type="entry name" value="Subtilisin-like"/>
    <property type="match status" value="1"/>
</dbReference>
<dbReference type="Proteomes" id="UP000295818">
    <property type="component" value="Unassembled WGS sequence"/>
</dbReference>
<evidence type="ECO:0000313" key="15">
    <source>
        <dbReference type="Proteomes" id="UP000295818"/>
    </source>
</evidence>
<evidence type="ECO:0000256" key="5">
    <source>
        <dbReference type="ARBA" id="ARBA00022729"/>
    </source>
</evidence>
<dbReference type="InterPro" id="IPR015500">
    <property type="entry name" value="Peptidase_S8_subtilisin-rel"/>
</dbReference>
<keyword evidence="7 8" id="KW-0720">Serine protease</keyword>
<dbReference type="InterPro" id="IPR050131">
    <property type="entry name" value="Peptidase_S8_subtilisin-like"/>
</dbReference>
<keyword evidence="3" id="KW-0964">Secreted</keyword>
<dbReference type="Gene3D" id="3.50.30.30">
    <property type="match status" value="1"/>
</dbReference>
<keyword evidence="15" id="KW-1185">Reference proteome</keyword>
<evidence type="ECO:0000256" key="2">
    <source>
        <dbReference type="ARBA" id="ARBA00022512"/>
    </source>
</evidence>
<sequence length="1238" mass="128897">MSSPVKRAAILAAVLALGSTTAISATAAPPGAAPPPGTTSAPASGVPGKSAKVTLITGDVVELTDAGAGKKAASVQPGPGRERIAFHTIEVDGGLRVLPSDAVPYISTGVLDADLFDVNELIADGFGDSSATSLPLIVRYSDPAAGFRAPALTGTTTTRQLDSIGGAAVRATKDELPALWKSLGPDQNARALNRGIARIWLDGKVRAVLDKSVPQIGAPAAWQAGYEGTGVDVAVLDTGIDASHPDLQGKVKQSQDFSGSPSGVTDHFGHGTHVAATIAGTGAGANGTRKGVAPKADLLIGKVLGDDGFGYESSIIAGMEWAAAEGARVVNMSLGGGPTDGSDPLSQAVDRITADSGTLFVVSAGNDGADESIGTPGTAPSALTVGAIDRNEALADFSSRGPRLGDDGLKPEITAPGVDIVAARAAGTAMGQPVDNLYTAASGTSMAAPHVAGAAALMAQAHPDWKADRIKNALVSTAKTNADLSVYAQGGGRVDLSRAVAQKVYASATADFGLQTTTGSSARTITYKNDGTAPVTLQLAVDVDNLDLHKPETDAISVPSSVTVPAGGSSDVQVSLDAAKLERGLHSGQIVATGPDGVVAHTAVGALRQGPKHSVRLRAIGLDGQPTGAPVVSLYGDNSRSDQLAWIPDGETYTAEVEEGTYLLHSLVENYDPQDEKVSLFTDPNIKVDKDIEVVIDARKAAPITIETPKPSEQQAILSYYVHREYGNGRSISHGVMHFSTVKQVLVTGTEPVTDGSFEFSSRWQLVAPLVQATVAGVSGPLDINLLHQSPSFDGKKRFPLVDAGNGAPADLRGVRGAIALMKSDEDGTGAGSEQEQIAAAAKAGAAGVIIVRPATWSAWTVWVPTGDREPIPAMVTTTGDGEKLIARAKQPRATIDLILTTSSPYLYDVQQVSTGSIPSKINYKVTTANSARVNTSYSDNGGFNWAKEQRFGWRPWQEYSWNDSQRFVQTPKVREEWVTSGDSLWQHRVHHLYTWDTMNPLYGGLTALPLSYQTGVSNETWFGPVVRPAAAPGVVSTRTGDRLSLRIPAFVDAAGHYTVGETTSASAVLSRNGQQVAELPDAWEDVITDGGEAAYKLDLSTARADQEGEWNWGTSTRTVWDFRSKTAATDKAVPLPLLQVDYDVPVDLTGRVAARPHAIEFNVHQQAGVAAPLSTSLKAEVSFDEGKSWRKVTTVGALGHYAAVVPAGKGSVSLRVAAADDAGNEVSQTVIRAYGLK</sequence>
<evidence type="ECO:0000256" key="7">
    <source>
        <dbReference type="ARBA" id="ARBA00022825"/>
    </source>
</evidence>
<feature type="region of interest" description="Disordered" evidence="10">
    <location>
        <begin position="27"/>
        <end position="48"/>
    </location>
</feature>
<organism evidence="14 15">
    <name type="scientific">Kribbella orskensis</name>
    <dbReference type="NCBI Taxonomy" id="2512216"/>
    <lineage>
        <taxon>Bacteria</taxon>
        <taxon>Bacillati</taxon>
        <taxon>Actinomycetota</taxon>
        <taxon>Actinomycetes</taxon>
        <taxon>Propionibacteriales</taxon>
        <taxon>Kribbellaceae</taxon>
        <taxon>Kribbella</taxon>
    </lineage>
</organism>
<dbReference type="InterPro" id="IPR023827">
    <property type="entry name" value="Peptidase_S8_Asp-AS"/>
</dbReference>
<dbReference type="Gene3D" id="2.60.40.10">
    <property type="entry name" value="Immunoglobulins"/>
    <property type="match status" value="1"/>
</dbReference>
<dbReference type="InterPro" id="IPR046450">
    <property type="entry name" value="PA_dom_sf"/>
</dbReference>
<dbReference type="PROSITE" id="PS00136">
    <property type="entry name" value="SUBTILASE_ASP"/>
    <property type="match status" value="1"/>
</dbReference>
<keyword evidence="6 8" id="KW-0378">Hydrolase</keyword>
<dbReference type="InterPro" id="IPR000209">
    <property type="entry name" value="Peptidase_S8/S53_dom"/>
</dbReference>
<dbReference type="PANTHER" id="PTHR43806">
    <property type="entry name" value="PEPTIDASE S8"/>
    <property type="match status" value="1"/>
</dbReference>
<gene>
    <name evidence="14" type="ORF">EV644_103276</name>
</gene>
<evidence type="ECO:0000256" key="8">
    <source>
        <dbReference type="PROSITE-ProRule" id="PRU01240"/>
    </source>
</evidence>
<evidence type="ECO:0000256" key="1">
    <source>
        <dbReference type="ARBA" id="ARBA00011073"/>
    </source>
</evidence>
<feature type="domain" description="Peptidase S8/S53" evidence="12">
    <location>
        <begin position="228"/>
        <end position="484"/>
    </location>
</feature>
<dbReference type="PANTHER" id="PTHR43806:SF65">
    <property type="entry name" value="SERINE PROTEASE APRX"/>
    <property type="match status" value="1"/>
</dbReference>
<dbReference type="SUPFAM" id="SSF52025">
    <property type="entry name" value="PA domain"/>
    <property type="match status" value="1"/>
</dbReference>
<dbReference type="RefSeq" id="WP_132190002.1">
    <property type="nucleotide sequence ID" value="NZ_SLWM01000003.1"/>
</dbReference>
<dbReference type="PRINTS" id="PR00723">
    <property type="entry name" value="SUBTILISIN"/>
</dbReference>
<feature type="signal peptide" evidence="11">
    <location>
        <begin position="1"/>
        <end position="27"/>
    </location>
</feature>
<keyword evidence="4 8" id="KW-0645">Protease</keyword>
<dbReference type="GO" id="GO:0006508">
    <property type="term" value="P:proteolysis"/>
    <property type="evidence" value="ECO:0007669"/>
    <property type="project" value="UniProtKB-KW"/>
</dbReference>
<dbReference type="InterPro" id="IPR023828">
    <property type="entry name" value="Peptidase_S8_Ser-AS"/>
</dbReference>
<feature type="chain" id="PRO_5046603282" evidence="11">
    <location>
        <begin position="28"/>
        <end position="1238"/>
    </location>
</feature>
<dbReference type="InterPro" id="IPR003137">
    <property type="entry name" value="PA_domain"/>
</dbReference>
<feature type="active site" description="Charge relay system" evidence="8">
    <location>
        <position position="270"/>
    </location>
</feature>
<evidence type="ECO:0000313" key="14">
    <source>
        <dbReference type="EMBL" id="TCO27577.1"/>
    </source>
</evidence>
<proteinExistence type="inferred from homology"/>
<evidence type="ECO:0000256" key="6">
    <source>
        <dbReference type="ARBA" id="ARBA00022801"/>
    </source>
</evidence>
<evidence type="ECO:0000256" key="10">
    <source>
        <dbReference type="SAM" id="MobiDB-lite"/>
    </source>
</evidence>
<evidence type="ECO:0000256" key="4">
    <source>
        <dbReference type="ARBA" id="ARBA00022670"/>
    </source>
</evidence>
<dbReference type="PROSITE" id="PS00138">
    <property type="entry name" value="SUBTILASE_SER"/>
    <property type="match status" value="1"/>
</dbReference>
<dbReference type="InterPro" id="IPR013783">
    <property type="entry name" value="Ig-like_fold"/>
</dbReference>
<dbReference type="Pfam" id="PF02225">
    <property type="entry name" value="PA"/>
    <property type="match status" value="1"/>
</dbReference>
<comment type="similarity">
    <text evidence="1 8 9">Belongs to the peptidase S8 family.</text>
</comment>
<feature type="active site" description="Charge relay system" evidence="8">
    <location>
        <position position="237"/>
    </location>
</feature>
<dbReference type="Pfam" id="PF00082">
    <property type="entry name" value="Peptidase_S8"/>
    <property type="match status" value="1"/>
</dbReference>